<dbReference type="EMBL" id="JANJYI010000004">
    <property type="protein sequence ID" value="KAK2653024.1"/>
    <property type="molecule type" value="Genomic_DNA"/>
</dbReference>
<proteinExistence type="predicted"/>
<sequence length="75" mass="7915">MVTLFSFSGLQVLSGSWTSSVLLPRRALVDEGRILGEAKKLSAALITNPKKAPFQTNDIANNSGPSKGEAGKRGE</sequence>
<dbReference type="AlphaFoldDB" id="A0AAD9X589"/>
<comment type="caution">
    <text evidence="2">The sequence shown here is derived from an EMBL/GenBank/DDBJ whole genome shotgun (WGS) entry which is preliminary data.</text>
</comment>
<evidence type="ECO:0000313" key="2">
    <source>
        <dbReference type="EMBL" id="KAK2653024.1"/>
    </source>
</evidence>
<gene>
    <name evidence="2" type="ORF">Ddye_012880</name>
</gene>
<accession>A0AAD9X589</accession>
<keyword evidence="3" id="KW-1185">Reference proteome</keyword>
<feature type="compositionally biased region" description="Polar residues" evidence="1">
    <location>
        <begin position="54"/>
        <end position="65"/>
    </location>
</feature>
<reference evidence="2" key="1">
    <citation type="journal article" date="2023" name="Plant J.">
        <title>Genome sequences and population genomics provide insights into the demographic history, inbreeding, and mutation load of two 'living fossil' tree species of Dipteronia.</title>
        <authorList>
            <person name="Feng Y."/>
            <person name="Comes H.P."/>
            <person name="Chen J."/>
            <person name="Zhu S."/>
            <person name="Lu R."/>
            <person name="Zhang X."/>
            <person name="Li P."/>
            <person name="Qiu J."/>
            <person name="Olsen K.M."/>
            <person name="Qiu Y."/>
        </authorList>
    </citation>
    <scope>NUCLEOTIDE SEQUENCE</scope>
    <source>
        <strain evidence="2">KIB01</strain>
    </source>
</reference>
<organism evidence="2 3">
    <name type="scientific">Dipteronia dyeriana</name>
    <dbReference type="NCBI Taxonomy" id="168575"/>
    <lineage>
        <taxon>Eukaryota</taxon>
        <taxon>Viridiplantae</taxon>
        <taxon>Streptophyta</taxon>
        <taxon>Embryophyta</taxon>
        <taxon>Tracheophyta</taxon>
        <taxon>Spermatophyta</taxon>
        <taxon>Magnoliopsida</taxon>
        <taxon>eudicotyledons</taxon>
        <taxon>Gunneridae</taxon>
        <taxon>Pentapetalae</taxon>
        <taxon>rosids</taxon>
        <taxon>malvids</taxon>
        <taxon>Sapindales</taxon>
        <taxon>Sapindaceae</taxon>
        <taxon>Hippocastanoideae</taxon>
        <taxon>Acereae</taxon>
        <taxon>Dipteronia</taxon>
    </lineage>
</organism>
<evidence type="ECO:0000313" key="3">
    <source>
        <dbReference type="Proteomes" id="UP001280121"/>
    </source>
</evidence>
<feature type="region of interest" description="Disordered" evidence="1">
    <location>
        <begin position="53"/>
        <end position="75"/>
    </location>
</feature>
<evidence type="ECO:0000256" key="1">
    <source>
        <dbReference type="SAM" id="MobiDB-lite"/>
    </source>
</evidence>
<name>A0AAD9X589_9ROSI</name>
<dbReference type="Proteomes" id="UP001280121">
    <property type="component" value="Unassembled WGS sequence"/>
</dbReference>
<protein>
    <submittedName>
        <fullName evidence="2">Uncharacterized protein</fullName>
    </submittedName>
</protein>